<reference evidence="1 2" key="1">
    <citation type="submission" date="2023-07" db="EMBL/GenBank/DDBJ databases">
        <title>Comparative genomics of wheat-associated soil bacteria to identify genetic determinants of phenazine resistance.</title>
        <authorList>
            <person name="Mouncey N."/>
        </authorList>
    </citation>
    <scope>NUCLEOTIDE SEQUENCE [LARGE SCALE GENOMIC DNA]</scope>
    <source>
        <strain evidence="1 2">W2I16</strain>
    </source>
</reference>
<protein>
    <submittedName>
        <fullName evidence="1">Uncharacterized protein</fullName>
    </submittedName>
</protein>
<gene>
    <name evidence="1" type="ORF">QFZ49_007083</name>
</gene>
<evidence type="ECO:0000313" key="1">
    <source>
        <dbReference type="EMBL" id="MDQ0937108.1"/>
    </source>
</evidence>
<organism evidence="1 2">
    <name type="scientific">Streptomyces turgidiscabies</name>
    <dbReference type="NCBI Taxonomy" id="85558"/>
    <lineage>
        <taxon>Bacteria</taxon>
        <taxon>Bacillati</taxon>
        <taxon>Actinomycetota</taxon>
        <taxon>Actinomycetes</taxon>
        <taxon>Kitasatosporales</taxon>
        <taxon>Streptomycetaceae</taxon>
        <taxon>Streptomyces</taxon>
    </lineage>
</organism>
<evidence type="ECO:0000313" key="2">
    <source>
        <dbReference type="Proteomes" id="UP001223072"/>
    </source>
</evidence>
<sequence length="62" mass="7089">MNLEDRADLLRLLLDDGALVASQDRVGRETRRFLLEDLDLLPGEQRLFRVIAEPVERVQSVG</sequence>
<name>A0ABU0RZE6_9ACTN</name>
<dbReference type="Proteomes" id="UP001223072">
    <property type="component" value="Unassembled WGS sequence"/>
</dbReference>
<comment type="caution">
    <text evidence="1">The sequence shown here is derived from an EMBL/GenBank/DDBJ whole genome shotgun (WGS) entry which is preliminary data.</text>
</comment>
<keyword evidence="2" id="KW-1185">Reference proteome</keyword>
<accession>A0ABU0RZE6</accession>
<proteinExistence type="predicted"/>
<dbReference type="EMBL" id="JAUSZS010000008">
    <property type="protein sequence ID" value="MDQ0937108.1"/>
    <property type="molecule type" value="Genomic_DNA"/>
</dbReference>